<reference evidence="1" key="1">
    <citation type="submission" date="2011-02" db="EMBL/GenBank/DDBJ databases">
        <title>Construction and analysis of full-length cDNA library of Cryptosporidium parvum.</title>
        <authorList>
            <person name="Yamagishi J."/>
            <person name="Wakaguri H."/>
            <person name="Sugano S."/>
            <person name="Kawano S."/>
            <person name="Fujisaki K."/>
            <person name="Sugimoto C."/>
            <person name="Watanabe J."/>
            <person name="Suzuki Y."/>
            <person name="Kimata I."/>
            <person name="Xuan X."/>
        </authorList>
    </citation>
    <scope>NUCLEOTIDE SEQUENCE</scope>
    <source>
        <strain evidence="1">HNJ-1</strain>
    </source>
</reference>
<protein>
    <submittedName>
        <fullName evidence="1">Uncharacterized protein</fullName>
    </submittedName>
</protein>
<sequence length="125" mass="13957">MLSYSSSFSFFSCTIIPFRNRSISVSKFSLSSPKLRSGGRFLILVKVAKLYFVLKCGKFLNSLQLFSEFAISEQLNINFIISSVTVILTLFNSESLLLYFGSRAPIFGSSVAVISVFCMRLFSIS</sequence>
<accession>F0X5F3</accession>
<dbReference type="AlphaFoldDB" id="F0X5F3"/>
<evidence type="ECO:0000313" key="1">
    <source>
        <dbReference type="EMBL" id="BAJ77824.1"/>
    </source>
</evidence>
<dbReference type="EMBL" id="FX115721">
    <property type="protein sequence ID" value="BAJ77824.1"/>
    <property type="molecule type" value="mRNA"/>
</dbReference>
<name>F0X5F3_CRYPV</name>
<proteinExistence type="evidence at transcript level"/>
<organism evidence="1">
    <name type="scientific">Cryptosporidium parvum</name>
    <dbReference type="NCBI Taxonomy" id="5807"/>
    <lineage>
        <taxon>Eukaryota</taxon>
        <taxon>Sar</taxon>
        <taxon>Alveolata</taxon>
        <taxon>Apicomplexa</taxon>
        <taxon>Conoidasida</taxon>
        <taxon>Coccidia</taxon>
        <taxon>Eucoccidiorida</taxon>
        <taxon>Eimeriorina</taxon>
        <taxon>Cryptosporidiidae</taxon>
        <taxon>Cryptosporidium</taxon>
    </lineage>
</organism>